<proteinExistence type="predicted"/>
<dbReference type="AlphaFoldDB" id="X0SQC7"/>
<sequence length="138" mass="15953">DKASLRKELTKAYNPKNPITLMLTTDKKNAAKAGDKLIIEFNDLDSYLQDVSTQRGPYSCQWQIKFLDQTGKTIGIFANDKSTIQRILKAHFNSYLFDVEVSDTFTHVDYSEEKARSNWTGYPIKLVITPYKKQQYDM</sequence>
<comment type="caution">
    <text evidence="1">The sequence shown here is derived from an EMBL/GenBank/DDBJ whole genome shotgun (WGS) entry which is preliminary data.</text>
</comment>
<feature type="non-terminal residue" evidence="1">
    <location>
        <position position="1"/>
    </location>
</feature>
<gene>
    <name evidence="1" type="ORF">S01H1_18147</name>
</gene>
<evidence type="ECO:0000313" key="1">
    <source>
        <dbReference type="EMBL" id="GAF78077.1"/>
    </source>
</evidence>
<accession>X0SQC7</accession>
<dbReference type="EMBL" id="BARS01009681">
    <property type="protein sequence ID" value="GAF78077.1"/>
    <property type="molecule type" value="Genomic_DNA"/>
</dbReference>
<reference evidence="1" key="1">
    <citation type="journal article" date="2014" name="Front. Microbiol.">
        <title>High frequency of phylogenetically diverse reductive dehalogenase-homologous genes in deep subseafloor sedimentary metagenomes.</title>
        <authorList>
            <person name="Kawai M."/>
            <person name="Futagami T."/>
            <person name="Toyoda A."/>
            <person name="Takaki Y."/>
            <person name="Nishi S."/>
            <person name="Hori S."/>
            <person name="Arai W."/>
            <person name="Tsubouchi T."/>
            <person name="Morono Y."/>
            <person name="Uchiyama I."/>
            <person name="Ito T."/>
            <person name="Fujiyama A."/>
            <person name="Inagaki F."/>
            <person name="Takami H."/>
        </authorList>
    </citation>
    <scope>NUCLEOTIDE SEQUENCE</scope>
    <source>
        <strain evidence="1">Expedition CK06-06</strain>
    </source>
</reference>
<name>X0SQC7_9ZZZZ</name>
<protein>
    <submittedName>
        <fullName evidence="1">Uncharacterized protein</fullName>
    </submittedName>
</protein>
<organism evidence="1">
    <name type="scientific">marine sediment metagenome</name>
    <dbReference type="NCBI Taxonomy" id="412755"/>
    <lineage>
        <taxon>unclassified sequences</taxon>
        <taxon>metagenomes</taxon>
        <taxon>ecological metagenomes</taxon>
    </lineage>
</organism>